<keyword evidence="2" id="KW-1133">Transmembrane helix</keyword>
<evidence type="ECO:0000313" key="3">
    <source>
        <dbReference type="EMBL" id="OGY90623.1"/>
    </source>
</evidence>
<gene>
    <name evidence="3" type="ORF">A2677_00210</name>
</gene>
<accession>A0A1G2BNA3</accession>
<evidence type="ECO:0000256" key="1">
    <source>
        <dbReference type="SAM" id="MobiDB-lite"/>
    </source>
</evidence>
<keyword evidence="2" id="KW-0472">Membrane</keyword>
<organism evidence="3 4">
    <name type="scientific">Candidatus Komeilibacteria bacterium RIFCSPHIGHO2_01_FULL_52_14</name>
    <dbReference type="NCBI Taxonomy" id="1798549"/>
    <lineage>
        <taxon>Bacteria</taxon>
        <taxon>Candidatus Komeiliibacteriota</taxon>
    </lineage>
</organism>
<feature type="compositionally biased region" description="Basic and acidic residues" evidence="1">
    <location>
        <begin position="85"/>
        <end position="98"/>
    </location>
</feature>
<dbReference type="Proteomes" id="UP000177817">
    <property type="component" value="Unassembled WGS sequence"/>
</dbReference>
<feature type="region of interest" description="Disordered" evidence="1">
    <location>
        <begin position="85"/>
        <end position="104"/>
    </location>
</feature>
<sequence>MSSRDILNYALALSVVTITVLVAWILVYIIRLFRQVEKVVSETTAAVQKLTSVLDFVKEKISGAAALIPLVIKGVEKIVEMVKTRKEHRDTAATETKTKTKKGA</sequence>
<protein>
    <submittedName>
        <fullName evidence="3">Uncharacterized protein</fullName>
    </submittedName>
</protein>
<feature type="transmembrane region" description="Helical" evidence="2">
    <location>
        <begin position="6"/>
        <end position="30"/>
    </location>
</feature>
<evidence type="ECO:0000256" key="2">
    <source>
        <dbReference type="SAM" id="Phobius"/>
    </source>
</evidence>
<evidence type="ECO:0000313" key="4">
    <source>
        <dbReference type="Proteomes" id="UP000177817"/>
    </source>
</evidence>
<keyword evidence="2" id="KW-0812">Transmembrane</keyword>
<proteinExistence type="predicted"/>
<dbReference type="AlphaFoldDB" id="A0A1G2BNA3"/>
<dbReference type="EMBL" id="MHKK01000003">
    <property type="protein sequence ID" value="OGY90623.1"/>
    <property type="molecule type" value="Genomic_DNA"/>
</dbReference>
<reference evidence="3 4" key="1">
    <citation type="journal article" date="2016" name="Nat. Commun.">
        <title>Thousands of microbial genomes shed light on interconnected biogeochemical processes in an aquifer system.</title>
        <authorList>
            <person name="Anantharaman K."/>
            <person name="Brown C.T."/>
            <person name="Hug L.A."/>
            <person name="Sharon I."/>
            <person name="Castelle C.J."/>
            <person name="Probst A.J."/>
            <person name="Thomas B.C."/>
            <person name="Singh A."/>
            <person name="Wilkins M.J."/>
            <person name="Karaoz U."/>
            <person name="Brodie E.L."/>
            <person name="Williams K.H."/>
            <person name="Hubbard S.S."/>
            <person name="Banfield J.F."/>
        </authorList>
    </citation>
    <scope>NUCLEOTIDE SEQUENCE [LARGE SCALE GENOMIC DNA]</scope>
</reference>
<comment type="caution">
    <text evidence="3">The sequence shown here is derived from an EMBL/GenBank/DDBJ whole genome shotgun (WGS) entry which is preliminary data.</text>
</comment>
<name>A0A1G2BNA3_9BACT</name>